<dbReference type="SMART" id="SM00903">
    <property type="entry name" value="Flavin_Reduct"/>
    <property type="match status" value="1"/>
</dbReference>
<keyword evidence="4" id="KW-1185">Reference proteome</keyword>
<evidence type="ECO:0000313" key="4">
    <source>
        <dbReference type="Proteomes" id="UP001162811"/>
    </source>
</evidence>
<feature type="domain" description="Flavin reductase like" evidence="2">
    <location>
        <begin position="17"/>
        <end position="160"/>
    </location>
</feature>
<dbReference type="InterPro" id="IPR002563">
    <property type="entry name" value="Flavin_Rdtase-like_dom"/>
</dbReference>
<evidence type="ECO:0000313" key="3">
    <source>
        <dbReference type="EMBL" id="MCO5397801.1"/>
    </source>
</evidence>
<evidence type="ECO:0000259" key="2">
    <source>
        <dbReference type="SMART" id="SM00903"/>
    </source>
</evidence>
<comment type="caution">
    <text evidence="3">The sequence shown here is derived from an EMBL/GenBank/DDBJ whole genome shotgun (WGS) entry which is preliminary data.</text>
</comment>
<gene>
    <name evidence="3" type="ORF">NG900_06245</name>
</gene>
<dbReference type="PANTHER" id="PTHR30466:SF1">
    <property type="entry name" value="FMN REDUCTASE (NADH) RUTF"/>
    <property type="match status" value="1"/>
</dbReference>
<dbReference type="Gene3D" id="2.30.110.10">
    <property type="entry name" value="Electron Transport, Fmn-binding Protein, Chain A"/>
    <property type="match status" value="1"/>
</dbReference>
<dbReference type="RefSeq" id="WP_252678034.1">
    <property type="nucleotide sequence ID" value="NZ_JAMXHT010000002.1"/>
</dbReference>
<dbReference type="InterPro" id="IPR012349">
    <property type="entry name" value="Split_barrel_FMN-bd"/>
</dbReference>
<organism evidence="3 4">
    <name type="scientific">Ralstonia soli</name>
    <dbReference type="NCBI Taxonomy" id="2953896"/>
    <lineage>
        <taxon>Bacteria</taxon>
        <taxon>Pseudomonadati</taxon>
        <taxon>Pseudomonadota</taxon>
        <taxon>Betaproteobacteria</taxon>
        <taxon>Burkholderiales</taxon>
        <taxon>Burkholderiaceae</taxon>
        <taxon>Ralstonia</taxon>
    </lineage>
</organism>
<proteinExistence type="predicted"/>
<dbReference type="Proteomes" id="UP001162811">
    <property type="component" value="Unassembled WGS sequence"/>
</dbReference>
<dbReference type="SUPFAM" id="SSF50475">
    <property type="entry name" value="FMN-binding split barrel"/>
    <property type="match status" value="1"/>
</dbReference>
<evidence type="ECO:0000256" key="1">
    <source>
        <dbReference type="ARBA" id="ARBA00023002"/>
    </source>
</evidence>
<dbReference type="InterPro" id="IPR050268">
    <property type="entry name" value="NADH-dep_flavin_reductase"/>
</dbReference>
<dbReference type="EMBL" id="JAMXHT010000002">
    <property type="protein sequence ID" value="MCO5397801.1"/>
    <property type="molecule type" value="Genomic_DNA"/>
</dbReference>
<reference evidence="3" key="1">
    <citation type="submission" date="2022-06" db="EMBL/GenBank/DDBJ databases">
        <authorList>
            <person name="Lu C.-H."/>
        </authorList>
    </citation>
    <scope>NUCLEOTIDE SEQUENCE</scope>
    <source>
        <strain evidence="3">21MJYT02-11</strain>
    </source>
</reference>
<keyword evidence="1" id="KW-0560">Oxidoreductase</keyword>
<sequence length="168" mass="18473">MKNVPQPLDQRALRNALGTFVTGVTVVTTRDRTGTPHGVTANSFSSISLDPPLILWSQALTSRSYPAFRESDHFVINILADDQVGLADHFARKSEDKFHAIDYEDGLFGAPVLPGAAAWLECRKVAMHPGGDHTIYLGRVERFANVCRRPLVFGEGRYLMTAPHPMAA</sequence>
<accession>A0ABT1AHK2</accession>
<dbReference type="Pfam" id="PF01613">
    <property type="entry name" value="Flavin_Reduct"/>
    <property type="match status" value="1"/>
</dbReference>
<name>A0ABT1AHK2_9RALS</name>
<protein>
    <submittedName>
        <fullName evidence="3">Flavin reductase family protein</fullName>
    </submittedName>
</protein>
<reference evidence="3" key="2">
    <citation type="journal article" date="2023" name="Front. Microbiol.">
        <title>Ralstonia chuxiongensis sp. nov., Ralstonia mojiangensis sp. nov., and Ralstonia soli sp. nov., isolated from tobacco fields, are three novel species in the family Burkholderiaceae.</title>
        <authorList>
            <person name="Lu C.H."/>
            <person name="Zhang Y.Y."/>
            <person name="Jiang N."/>
            <person name="Chen W."/>
            <person name="Shao X."/>
            <person name="Zhao Z.M."/>
            <person name="Lu W.L."/>
            <person name="Hu X."/>
            <person name="Xi Y.X."/>
            <person name="Zou S.Y."/>
            <person name="Wei Q.J."/>
            <person name="Lin Z.L."/>
            <person name="Gong L."/>
            <person name="Gai X.T."/>
            <person name="Zhang L.Q."/>
            <person name="Li J.Y."/>
            <person name="Jin Y."/>
            <person name="Xia Z.Y."/>
        </authorList>
    </citation>
    <scope>NUCLEOTIDE SEQUENCE</scope>
    <source>
        <strain evidence="3">21MJYT02-11</strain>
    </source>
</reference>
<dbReference type="PANTHER" id="PTHR30466">
    <property type="entry name" value="FLAVIN REDUCTASE"/>
    <property type="match status" value="1"/>
</dbReference>